<keyword evidence="16" id="KW-1185">Reference proteome</keyword>
<evidence type="ECO:0000256" key="3">
    <source>
        <dbReference type="ARBA" id="ARBA00007588"/>
    </source>
</evidence>
<dbReference type="InterPro" id="IPR036188">
    <property type="entry name" value="FAD/NAD-bd_sf"/>
</dbReference>
<evidence type="ECO:0000256" key="13">
    <source>
        <dbReference type="ARBA" id="ARBA00032738"/>
    </source>
</evidence>
<evidence type="ECO:0000256" key="8">
    <source>
        <dbReference type="ARBA" id="ARBA00022857"/>
    </source>
</evidence>
<comment type="cofactor">
    <cofactor evidence="1">
        <name>FAD</name>
        <dbReference type="ChEBI" id="CHEBI:57692"/>
    </cofactor>
</comment>
<keyword evidence="8" id="KW-0521">NADP</keyword>
<evidence type="ECO:0000256" key="12">
    <source>
        <dbReference type="ARBA" id="ARBA00032493"/>
    </source>
</evidence>
<dbReference type="EMBL" id="JACHHB010000015">
    <property type="protein sequence ID" value="MBB5174679.1"/>
    <property type="molecule type" value="Genomic_DNA"/>
</dbReference>
<evidence type="ECO:0000313" key="16">
    <source>
        <dbReference type="Proteomes" id="UP000551878"/>
    </source>
</evidence>
<dbReference type="SUPFAM" id="SSF51905">
    <property type="entry name" value="FAD/NAD(P)-binding domain"/>
    <property type="match status" value="2"/>
</dbReference>
<comment type="catalytic activity">
    <reaction evidence="14">
        <text>L-lysine + NADPH + O2 = N(6)-hydroxy-L-lysine + NADP(+) + H2O</text>
        <dbReference type="Rhea" id="RHEA:23228"/>
        <dbReference type="ChEBI" id="CHEBI:15377"/>
        <dbReference type="ChEBI" id="CHEBI:15379"/>
        <dbReference type="ChEBI" id="CHEBI:32551"/>
        <dbReference type="ChEBI" id="CHEBI:57783"/>
        <dbReference type="ChEBI" id="CHEBI:57820"/>
        <dbReference type="ChEBI" id="CHEBI:58349"/>
        <dbReference type="EC" id="1.14.13.59"/>
    </reaction>
</comment>
<evidence type="ECO:0000256" key="7">
    <source>
        <dbReference type="ARBA" id="ARBA00022827"/>
    </source>
</evidence>
<evidence type="ECO:0000256" key="4">
    <source>
        <dbReference type="ARBA" id="ARBA00013076"/>
    </source>
</evidence>
<name>A0A840QTQ1_9BACI</name>
<keyword evidence="6" id="KW-0285">Flavoprotein</keyword>
<evidence type="ECO:0000256" key="14">
    <source>
        <dbReference type="ARBA" id="ARBA00048407"/>
    </source>
</evidence>
<dbReference type="Pfam" id="PF13434">
    <property type="entry name" value="Lys_Orn_oxgnase"/>
    <property type="match status" value="1"/>
</dbReference>
<accession>A0A840QTQ1</accession>
<evidence type="ECO:0000256" key="1">
    <source>
        <dbReference type="ARBA" id="ARBA00001974"/>
    </source>
</evidence>
<dbReference type="PANTHER" id="PTHR42802">
    <property type="entry name" value="MONOOXYGENASE"/>
    <property type="match status" value="1"/>
</dbReference>
<dbReference type="RefSeq" id="WP_184665087.1">
    <property type="nucleotide sequence ID" value="NZ_JACHHB010000015.1"/>
</dbReference>
<evidence type="ECO:0000256" key="10">
    <source>
        <dbReference type="ARBA" id="ARBA00029939"/>
    </source>
</evidence>
<comment type="pathway">
    <text evidence="2">Siderophore biosynthesis.</text>
</comment>
<dbReference type="InterPro" id="IPR025700">
    <property type="entry name" value="Lys/Orn_oxygenase"/>
</dbReference>
<dbReference type="Gene3D" id="3.50.50.60">
    <property type="entry name" value="FAD/NAD(P)-binding domain"/>
    <property type="match status" value="1"/>
</dbReference>
<comment type="caution">
    <text evidence="15">The sequence shown here is derived from an EMBL/GenBank/DDBJ whole genome shotgun (WGS) entry which is preliminary data.</text>
</comment>
<evidence type="ECO:0000256" key="9">
    <source>
        <dbReference type="ARBA" id="ARBA00023002"/>
    </source>
</evidence>
<dbReference type="GO" id="GO:0047091">
    <property type="term" value="F:L-lysine 6-monooxygenase (NADPH) activity"/>
    <property type="evidence" value="ECO:0007669"/>
    <property type="project" value="UniProtKB-EC"/>
</dbReference>
<keyword evidence="9 15" id="KW-0560">Oxidoreductase</keyword>
<evidence type="ECO:0000256" key="2">
    <source>
        <dbReference type="ARBA" id="ARBA00004924"/>
    </source>
</evidence>
<organism evidence="15 16">
    <name type="scientific">Texcoconibacillus texcoconensis</name>
    <dbReference type="NCBI Taxonomy" id="1095777"/>
    <lineage>
        <taxon>Bacteria</taxon>
        <taxon>Bacillati</taxon>
        <taxon>Bacillota</taxon>
        <taxon>Bacilli</taxon>
        <taxon>Bacillales</taxon>
        <taxon>Bacillaceae</taxon>
        <taxon>Texcoconibacillus</taxon>
    </lineage>
</organism>
<sequence length="443" mass="51277">MVQNDEQQTNVYDVIGVGIGPFNLGMAALVEPVTNMKSIFFDENESFCWHPGMLIEEADLQVPFLADFVTFADPRSPYSFINYLHMHQRLYQFYFFQRFHIPRTEYNHYAQWVAEQLQNCQFGKRVVDVVDHSNEQSSYYEVVVEDTKTKSKETCRAKHLIIGTGSTPMVPEPLKDHLGNGVFHSSQYLNQIDEGVVGQSVLVVGSGQSATEIVVDLLKRQEQQSFHIYWYTRSPAFFQLESGKLGQEIFSPDYIDYFHALPFEKRKQELPNLQHLRNGVEEETLHALYDELYHRSVGGKDTHVTIRSTIDVKEISFVDGKYQVDCEQWQQEKEFNVYVDRVILATGYRPHIPNWIERLNGKIKWEDEHRFAVKRDYRLSFEDGVVHNVYMLTNLEHSHGPGATNLLLSVQRNITILNQIVGREVYPETRGTVFQSFGATTGD</sequence>
<dbReference type="EC" id="1.14.13.59" evidence="4"/>
<gene>
    <name evidence="15" type="ORF">HNQ41_002896</name>
</gene>
<reference evidence="15 16" key="1">
    <citation type="submission" date="2020-08" db="EMBL/GenBank/DDBJ databases">
        <title>Genomic Encyclopedia of Type Strains, Phase IV (KMG-IV): sequencing the most valuable type-strain genomes for metagenomic binning, comparative biology and taxonomic classification.</title>
        <authorList>
            <person name="Goeker M."/>
        </authorList>
    </citation>
    <scope>NUCLEOTIDE SEQUENCE [LARGE SCALE GENOMIC DNA]</scope>
    <source>
        <strain evidence="15 16">DSM 24696</strain>
    </source>
</reference>
<evidence type="ECO:0000256" key="6">
    <source>
        <dbReference type="ARBA" id="ARBA00022630"/>
    </source>
</evidence>
<dbReference type="AlphaFoldDB" id="A0A840QTQ1"/>
<dbReference type="PANTHER" id="PTHR42802:SF1">
    <property type="entry name" value="L-ORNITHINE N(5)-MONOOXYGENASE"/>
    <property type="match status" value="1"/>
</dbReference>
<proteinExistence type="inferred from homology"/>
<keyword evidence="7" id="KW-0274">FAD</keyword>
<protein>
    <recommendedName>
        <fullName evidence="5">L-lysine N6-monooxygenase MbtG</fullName>
        <ecNumber evidence="4">1.14.13.59</ecNumber>
    </recommendedName>
    <alternativeName>
        <fullName evidence="13">Lysine 6-N-hydroxylase</fullName>
    </alternativeName>
    <alternativeName>
        <fullName evidence="12">Lysine N6-hydroxylase</fullName>
    </alternativeName>
    <alternativeName>
        <fullName evidence="10">Lysine-N-oxygenase</fullName>
    </alternativeName>
    <alternativeName>
        <fullName evidence="11">Mycobactin synthase protein G</fullName>
    </alternativeName>
</protein>
<dbReference type="Proteomes" id="UP000551878">
    <property type="component" value="Unassembled WGS sequence"/>
</dbReference>
<comment type="similarity">
    <text evidence="3">Belongs to the lysine N(6)-hydroxylase/L-ornithine N(5)-oxygenase family.</text>
</comment>
<evidence type="ECO:0000313" key="15">
    <source>
        <dbReference type="EMBL" id="MBB5174679.1"/>
    </source>
</evidence>
<evidence type="ECO:0000256" key="5">
    <source>
        <dbReference type="ARBA" id="ARBA00016406"/>
    </source>
</evidence>
<evidence type="ECO:0000256" key="11">
    <source>
        <dbReference type="ARBA" id="ARBA00031158"/>
    </source>
</evidence>